<evidence type="ECO:0000313" key="3">
    <source>
        <dbReference type="Proteomes" id="UP000078237"/>
    </source>
</evidence>
<dbReference type="Proteomes" id="UP000078237">
    <property type="component" value="Unassembled WGS sequence"/>
</dbReference>
<reference evidence="2 3" key="3">
    <citation type="submission" date="2016-01" db="EMBL/GenBank/DDBJ databases">
        <title>Madurella mycetomatis genome sequencing.</title>
        <authorList>
            <person name="Van De Sande W."/>
        </authorList>
    </citation>
    <scope>NUCLEOTIDE SEQUENCE [LARGE SCALE GENOMIC DNA]</scope>
    <source>
        <strain evidence="3">mm55</strain>
        <strain evidence="2">Mm55</strain>
    </source>
</reference>
<name>A0A175WC87_9PEZI</name>
<evidence type="ECO:0000313" key="1">
    <source>
        <dbReference type="EMBL" id="KXX81099.1"/>
    </source>
</evidence>
<sequence length="174" mass="20540">MASSLSQYLELFGAYYDVKQHTAAVRFFTFQTLRIPHTCCGDPRAVFSDLRNFNAGCYDTEEIEDEHAYELALLEELVSEFEGEITAIVQDIDRGVFGVADFWRHRWVDRVRETLGRLEGNSLSDGERREAESIGVTWEDLEQELWDSEEEENRHDRRTWDYWVYELEKIERNG</sequence>
<dbReference type="EMBL" id="LCTW02000042">
    <property type="protein sequence ID" value="KXX81122.1"/>
    <property type="molecule type" value="Genomic_DNA"/>
</dbReference>
<organism evidence="2 3">
    <name type="scientific">Madurella mycetomatis</name>
    <dbReference type="NCBI Taxonomy" id="100816"/>
    <lineage>
        <taxon>Eukaryota</taxon>
        <taxon>Fungi</taxon>
        <taxon>Dikarya</taxon>
        <taxon>Ascomycota</taxon>
        <taxon>Pezizomycotina</taxon>
        <taxon>Sordariomycetes</taxon>
        <taxon>Sordariomycetidae</taxon>
        <taxon>Sordariales</taxon>
        <taxon>Sordariales incertae sedis</taxon>
        <taxon>Madurella</taxon>
    </lineage>
</organism>
<keyword evidence="3" id="KW-1185">Reference proteome</keyword>
<dbReference type="VEuPathDB" id="FungiDB:MMYC01_204119"/>
<protein>
    <submittedName>
        <fullName evidence="2">Uncharacterized protein</fullName>
    </submittedName>
</protein>
<gene>
    <name evidence="1" type="ORF">MMYC01_204098</name>
    <name evidence="2" type="ORF">MMYC01_204119</name>
</gene>
<evidence type="ECO:0000313" key="2">
    <source>
        <dbReference type="EMBL" id="KXX81122.1"/>
    </source>
</evidence>
<comment type="caution">
    <text evidence="2">The sequence shown here is derived from an EMBL/GenBank/DDBJ whole genome shotgun (WGS) entry which is preliminary data.</text>
</comment>
<dbReference type="OrthoDB" id="4587497at2759"/>
<dbReference type="VEuPathDB" id="FungiDB:MMYC01_204098"/>
<dbReference type="AlphaFoldDB" id="A0A175WC87"/>
<dbReference type="EMBL" id="LCTW02000042">
    <property type="protein sequence ID" value="KXX81099.1"/>
    <property type="molecule type" value="Genomic_DNA"/>
</dbReference>
<accession>A0A175WC87</accession>
<reference evidence="2" key="2">
    <citation type="submission" date="2015-06" db="EMBL/GenBank/DDBJ databases">
        <authorList>
            <person name="Hoefler B.C."/>
            <person name="Straight P.D."/>
        </authorList>
    </citation>
    <scope>NUCLEOTIDE SEQUENCE [LARGE SCALE GENOMIC DNA]</scope>
    <source>
        <strain evidence="2">Mm55</strain>
    </source>
</reference>
<proteinExistence type="predicted"/>
<reference evidence="3" key="1">
    <citation type="submission" date="2015-06" db="EMBL/GenBank/DDBJ databases">
        <authorList>
            <person name="van de Sande W.W.J."/>
        </authorList>
    </citation>
    <scope>NUCLEOTIDE SEQUENCE [LARGE SCALE GENOMIC DNA]</scope>
    <source>
        <strain evidence="3">mm55</strain>
    </source>
</reference>